<keyword evidence="2" id="KW-0479">Metal-binding</keyword>
<evidence type="ECO:0000259" key="5">
    <source>
        <dbReference type="SMART" id="SM00460"/>
    </source>
</evidence>
<evidence type="ECO:0000313" key="7">
    <source>
        <dbReference type="Proteomes" id="UP000751190"/>
    </source>
</evidence>
<gene>
    <name evidence="6" type="ORF">KFE25_010161</name>
</gene>
<protein>
    <recommendedName>
        <fullName evidence="5">Transglutaminase-like domain-containing protein</fullName>
    </recommendedName>
</protein>
<organism evidence="6 7">
    <name type="scientific">Diacronema lutheri</name>
    <name type="common">Unicellular marine alga</name>
    <name type="synonym">Monochrysis lutheri</name>
    <dbReference type="NCBI Taxonomy" id="2081491"/>
    <lineage>
        <taxon>Eukaryota</taxon>
        <taxon>Haptista</taxon>
        <taxon>Haptophyta</taxon>
        <taxon>Pavlovophyceae</taxon>
        <taxon>Pavlovales</taxon>
        <taxon>Pavlovaceae</taxon>
        <taxon>Diacronema</taxon>
    </lineage>
</organism>
<comment type="similarity">
    <text evidence="1">Belongs to the transglutaminase-like superfamily. PNGase family.</text>
</comment>
<dbReference type="Gene3D" id="3.10.620.30">
    <property type="match status" value="1"/>
</dbReference>
<dbReference type="OrthoDB" id="409136at2759"/>
<dbReference type="Pfam" id="PF01841">
    <property type="entry name" value="Transglut_core"/>
    <property type="match status" value="1"/>
</dbReference>
<evidence type="ECO:0000256" key="2">
    <source>
        <dbReference type="ARBA" id="ARBA00022723"/>
    </source>
</evidence>
<dbReference type="GO" id="GO:0005829">
    <property type="term" value="C:cytosol"/>
    <property type="evidence" value="ECO:0007669"/>
    <property type="project" value="TreeGrafter"/>
</dbReference>
<evidence type="ECO:0000313" key="6">
    <source>
        <dbReference type="EMBL" id="KAG8464793.1"/>
    </source>
</evidence>
<dbReference type="AlphaFoldDB" id="A0A8J5XDI6"/>
<evidence type="ECO:0000256" key="3">
    <source>
        <dbReference type="ARBA" id="ARBA00022833"/>
    </source>
</evidence>
<dbReference type="InterPro" id="IPR038765">
    <property type="entry name" value="Papain-like_cys_pep_sf"/>
</dbReference>
<dbReference type="GO" id="GO:0005634">
    <property type="term" value="C:nucleus"/>
    <property type="evidence" value="ECO:0007669"/>
    <property type="project" value="TreeGrafter"/>
</dbReference>
<proteinExistence type="inferred from homology"/>
<dbReference type="SMART" id="SM00460">
    <property type="entry name" value="TGc"/>
    <property type="match status" value="1"/>
</dbReference>
<dbReference type="GO" id="GO:0046872">
    <property type="term" value="F:metal ion binding"/>
    <property type="evidence" value="ECO:0007669"/>
    <property type="project" value="UniProtKB-KW"/>
</dbReference>
<feature type="signal peptide" evidence="4">
    <location>
        <begin position="1"/>
        <end position="25"/>
    </location>
</feature>
<keyword evidence="7" id="KW-1185">Reference proteome</keyword>
<dbReference type="SUPFAM" id="SSF54001">
    <property type="entry name" value="Cysteine proteinases"/>
    <property type="match status" value="1"/>
</dbReference>
<dbReference type="InterPro" id="IPR002931">
    <property type="entry name" value="Transglutaminase-like"/>
</dbReference>
<name>A0A8J5XDI6_DIALT</name>
<evidence type="ECO:0000256" key="4">
    <source>
        <dbReference type="SAM" id="SignalP"/>
    </source>
</evidence>
<sequence length="475" mass="51629">MSARPRWPAVLLLLAAGAWPPATRASGEAGVSRRLLGRLRARAPPLPPRVASWLEAAAVVAPTGEHAALDEPAPQLALRFEGVAAPAAVMPEPKPEPELCVLEYPRRGRRPLLAVGASVDTFCEFVAFRHGRSAHSHASRVRNTSAALDSVLHARLTRAWDGGRLLVGFDAPAGPVRPRSGGPCAKFARELETHARRAARVRADRGAVRAARQCMRAHGAPRAREGAPADGAEAEAHVRALLAWFGDRFAYYRVGCTHADCATPGRGSTRPAHVVNLGSVAPRWRERWAARASHVELHLCARAAVAADGGSAAAGGGGCGRVSRFVRMNSFRHIAAARRGRCGEYSYAWLCVLRAAGYQARWVADWRDHVWCEVQLPGSARWVHTDPCERAFDQPRMYADGWGKRHSYVVAFGESECVDVTASYAKDAATWRAERELSDEAVAGLIAQLNARLRAERARRRPLRRLTALAARAYL</sequence>
<accession>A0A8J5XDI6</accession>
<evidence type="ECO:0000256" key="1">
    <source>
        <dbReference type="ARBA" id="ARBA00009390"/>
    </source>
</evidence>
<dbReference type="PANTHER" id="PTHR12143">
    <property type="entry name" value="PEPTIDE N-GLYCANASE PNGASE -RELATED"/>
    <property type="match status" value="1"/>
</dbReference>
<dbReference type="GO" id="GO:0000224">
    <property type="term" value="F:peptide-N4-(N-acetyl-beta-glucosaminyl)asparagine amidase activity"/>
    <property type="evidence" value="ECO:0007669"/>
    <property type="project" value="TreeGrafter"/>
</dbReference>
<reference evidence="6" key="1">
    <citation type="submission" date="2021-05" db="EMBL/GenBank/DDBJ databases">
        <title>The genome of the haptophyte Pavlova lutheri (Diacronema luteri, Pavlovales) - a model for lipid biosynthesis in eukaryotic algae.</title>
        <authorList>
            <person name="Hulatt C.J."/>
            <person name="Posewitz M.C."/>
        </authorList>
    </citation>
    <scope>NUCLEOTIDE SEQUENCE</scope>
    <source>
        <strain evidence="6">NIVA-4/92</strain>
    </source>
</reference>
<dbReference type="PANTHER" id="PTHR12143:SF19">
    <property type="entry name" value="PEPTIDE-N(4)-(N-ACETYL-BETA-GLUCOSAMINYL)ASPARAGINE AMIDASE"/>
    <property type="match status" value="1"/>
</dbReference>
<feature type="chain" id="PRO_5035227951" description="Transglutaminase-like domain-containing protein" evidence="4">
    <location>
        <begin position="26"/>
        <end position="475"/>
    </location>
</feature>
<dbReference type="EMBL" id="JAGTXO010000012">
    <property type="protein sequence ID" value="KAG8464793.1"/>
    <property type="molecule type" value="Genomic_DNA"/>
</dbReference>
<dbReference type="Gene3D" id="2.20.25.10">
    <property type="match status" value="1"/>
</dbReference>
<comment type="caution">
    <text evidence="6">The sequence shown here is derived from an EMBL/GenBank/DDBJ whole genome shotgun (WGS) entry which is preliminary data.</text>
</comment>
<keyword evidence="3" id="KW-0862">Zinc</keyword>
<keyword evidence="4" id="KW-0732">Signal</keyword>
<dbReference type="Proteomes" id="UP000751190">
    <property type="component" value="Unassembled WGS sequence"/>
</dbReference>
<dbReference type="GO" id="GO:0006516">
    <property type="term" value="P:glycoprotein catabolic process"/>
    <property type="evidence" value="ECO:0007669"/>
    <property type="project" value="TreeGrafter"/>
</dbReference>
<feature type="domain" description="Transglutaminase-like" evidence="5">
    <location>
        <begin position="334"/>
        <end position="389"/>
    </location>
</feature>
<dbReference type="InterPro" id="IPR050883">
    <property type="entry name" value="PNGase"/>
</dbReference>